<evidence type="ECO:0000313" key="5">
    <source>
        <dbReference type="Proteomes" id="UP000184386"/>
    </source>
</evidence>
<dbReference type="CDD" id="cd04301">
    <property type="entry name" value="NAT_SF"/>
    <property type="match status" value="1"/>
</dbReference>
<keyword evidence="5" id="KW-1185">Reference proteome</keyword>
<proteinExistence type="predicted"/>
<gene>
    <name evidence="4" type="ORF">SAMN02745136_04591</name>
</gene>
<reference evidence="4 5" key="1">
    <citation type="submission" date="2016-11" db="EMBL/GenBank/DDBJ databases">
        <authorList>
            <person name="Jaros S."/>
            <person name="Januszkiewicz K."/>
            <person name="Wedrychowicz H."/>
        </authorList>
    </citation>
    <scope>NUCLEOTIDE SEQUENCE [LARGE SCALE GENOMIC DNA]</scope>
    <source>
        <strain evidence="4 5">DSM 15929</strain>
    </source>
</reference>
<dbReference type="Proteomes" id="UP000184386">
    <property type="component" value="Unassembled WGS sequence"/>
</dbReference>
<dbReference type="AlphaFoldDB" id="A0A1M6ZJC4"/>
<dbReference type="PANTHER" id="PTHR43800">
    <property type="entry name" value="PEPTIDYL-LYSINE N-ACETYLTRANSFERASE YJAB"/>
    <property type="match status" value="1"/>
</dbReference>
<keyword evidence="1 4" id="KW-0808">Transferase</keyword>
<dbReference type="PANTHER" id="PTHR43800:SF1">
    <property type="entry name" value="PEPTIDYL-LYSINE N-ACETYLTRANSFERASE YJAB"/>
    <property type="match status" value="1"/>
</dbReference>
<dbReference type="SUPFAM" id="SSF55729">
    <property type="entry name" value="Acyl-CoA N-acyltransferases (Nat)"/>
    <property type="match status" value="1"/>
</dbReference>
<dbReference type="OrthoDB" id="88131at2"/>
<dbReference type="EMBL" id="FRAC01000029">
    <property type="protein sequence ID" value="SHL30459.1"/>
    <property type="molecule type" value="Genomic_DNA"/>
</dbReference>
<accession>A0A1M6ZJC4</accession>
<dbReference type="NCBIfam" id="NF007853">
    <property type="entry name" value="PRK10562.1"/>
    <property type="match status" value="1"/>
</dbReference>
<organism evidence="4 5">
    <name type="scientific">Anaerocolumna jejuensis DSM 15929</name>
    <dbReference type="NCBI Taxonomy" id="1121322"/>
    <lineage>
        <taxon>Bacteria</taxon>
        <taxon>Bacillati</taxon>
        <taxon>Bacillota</taxon>
        <taxon>Clostridia</taxon>
        <taxon>Lachnospirales</taxon>
        <taxon>Lachnospiraceae</taxon>
        <taxon>Anaerocolumna</taxon>
    </lineage>
</organism>
<dbReference type="STRING" id="1121322.SAMN02745136_04591"/>
<evidence type="ECO:0000256" key="2">
    <source>
        <dbReference type="ARBA" id="ARBA00023315"/>
    </source>
</evidence>
<name>A0A1M6ZJC4_9FIRM</name>
<dbReference type="GO" id="GO:0016747">
    <property type="term" value="F:acyltransferase activity, transferring groups other than amino-acyl groups"/>
    <property type="evidence" value="ECO:0007669"/>
    <property type="project" value="InterPro"/>
</dbReference>
<feature type="domain" description="N-acetyltransferase" evidence="3">
    <location>
        <begin position="1"/>
        <end position="140"/>
    </location>
</feature>
<dbReference type="Gene3D" id="3.40.630.30">
    <property type="match status" value="1"/>
</dbReference>
<sequence>MIRKFRMDDLDTVMKIWLETNIAAHDFISRNYWQGNYELVKKILPEAAIFVFEKDDVILGFIGLTENYIAGIFIDAKSQSQGIGKALLDYVKKSHSPLSLQVYKKNSCAVRFYLREDFVVLNEQTDENTGEAEFVMNWTK</sequence>
<evidence type="ECO:0000259" key="3">
    <source>
        <dbReference type="PROSITE" id="PS51186"/>
    </source>
</evidence>
<protein>
    <submittedName>
        <fullName evidence="4">Putative acetyltransferase</fullName>
    </submittedName>
</protein>
<dbReference type="InterPro" id="IPR000182">
    <property type="entry name" value="GNAT_dom"/>
</dbReference>
<evidence type="ECO:0000256" key="1">
    <source>
        <dbReference type="ARBA" id="ARBA00022679"/>
    </source>
</evidence>
<evidence type="ECO:0000313" key="4">
    <source>
        <dbReference type="EMBL" id="SHL30459.1"/>
    </source>
</evidence>
<dbReference type="Pfam" id="PF13673">
    <property type="entry name" value="Acetyltransf_10"/>
    <property type="match status" value="1"/>
</dbReference>
<dbReference type="InterPro" id="IPR016181">
    <property type="entry name" value="Acyl_CoA_acyltransferase"/>
</dbReference>
<dbReference type="PROSITE" id="PS51186">
    <property type="entry name" value="GNAT"/>
    <property type="match status" value="1"/>
</dbReference>
<keyword evidence="2" id="KW-0012">Acyltransferase</keyword>
<dbReference type="RefSeq" id="WP_073279366.1">
    <property type="nucleotide sequence ID" value="NZ_FRAC01000029.1"/>
</dbReference>